<dbReference type="WBParaSite" id="EVEC_0000588401-mRNA-1">
    <property type="protein sequence ID" value="EVEC_0000588401-mRNA-1"/>
    <property type="gene ID" value="EVEC_0000588401"/>
</dbReference>
<protein>
    <submittedName>
        <fullName evidence="8">SHSP domain-containing protein</fullName>
    </submittedName>
</protein>
<feature type="domain" description="SHSP" evidence="5">
    <location>
        <begin position="49"/>
        <end position="157"/>
    </location>
</feature>
<keyword evidence="1" id="KW-0346">Stress response</keyword>
<dbReference type="Proteomes" id="UP000274131">
    <property type="component" value="Unassembled WGS sequence"/>
</dbReference>
<dbReference type="CDD" id="cd06526">
    <property type="entry name" value="metazoan_ACD"/>
    <property type="match status" value="1"/>
</dbReference>
<proteinExistence type="inferred from homology"/>
<evidence type="ECO:0000313" key="7">
    <source>
        <dbReference type="Proteomes" id="UP000274131"/>
    </source>
</evidence>
<accession>A0A0N4V6J8</accession>
<dbReference type="GO" id="GO:0005634">
    <property type="term" value="C:nucleus"/>
    <property type="evidence" value="ECO:0007669"/>
    <property type="project" value="TreeGrafter"/>
</dbReference>
<feature type="compositionally biased region" description="Basic and acidic residues" evidence="4">
    <location>
        <begin position="159"/>
        <end position="173"/>
    </location>
</feature>
<reference evidence="6 7" key="2">
    <citation type="submission" date="2018-10" db="EMBL/GenBank/DDBJ databases">
        <authorList>
            <consortium name="Pathogen Informatics"/>
        </authorList>
    </citation>
    <scope>NUCLEOTIDE SEQUENCE [LARGE SCALE GENOMIC DNA]</scope>
</reference>
<dbReference type="PRINTS" id="PR00299">
    <property type="entry name" value="ACRYSTALLIN"/>
</dbReference>
<dbReference type="PANTHER" id="PTHR45640">
    <property type="entry name" value="HEAT SHOCK PROTEIN HSP-12.2-RELATED"/>
    <property type="match status" value="1"/>
</dbReference>
<dbReference type="PROSITE" id="PS01031">
    <property type="entry name" value="SHSP"/>
    <property type="match status" value="1"/>
</dbReference>
<dbReference type="GO" id="GO:0051082">
    <property type="term" value="F:unfolded protein binding"/>
    <property type="evidence" value="ECO:0007669"/>
    <property type="project" value="TreeGrafter"/>
</dbReference>
<dbReference type="GO" id="GO:0042026">
    <property type="term" value="P:protein refolding"/>
    <property type="evidence" value="ECO:0007669"/>
    <property type="project" value="TreeGrafter"/>
</dbReference>
<dbReference type="GO" id="GO:0009408">
    <property type="term" value="P:response to heat"/>
    <property type="evidence" value="ECO:0007669"/>
    <property type="project" value="TreeGrafter"/>
</dbReference>
<dbReference type="InterPro" id="IPR002068">
    <property type="entry name" value="A-crystallin/Hsp20_dom"/>
</dbReference>
<dbReference type="AlphaFoldDB" id="A0A0N4V6J8"/>
<evidence type="ECO:0000256" key="3">
    <source>
        <dbReference type="RuleBase" id="RU003616"/>
    </source>
</evidence>
<comment type="similarity">
    <text evidence="2 3">Belongs to the small heat shock protein (HSP20) family.</text>
</comment>
<name>A0A0N4V6J8_ENTVE</name>
<dbReference type="InterPro" id="IPR001436">
    <property type="entry name" value="Alpha-crystallin/sHSP_animal"/>
</dbReference>
<dbReference type="SUPFAM" id="SSF49764">
    <property type="entry name" value="HSP20-like chaperones"/>
    <property type="match status" value="1"/>
</dbReference>
<dbReference type="GO" id="GO:0005737">
    <property type="term" value="C:cytoplasm"/>
    <property type="evidence" value="ECO:0007669"/>
    <property type="project" value="TreeGrafter"/>
</dbReference>
<gene>
    <name evidence="6" type="ORF">EVEC_LOCUS5495</name>
</gene>
<dbReference type="InterPro" id="IPR008978">
    <property type="entry name" value="HSP20-like_chaperone"/>
</dbReference>
<feature type="region of interest" description="Disordered" evidence="4">
    <location>
        <begin position="150"/>
        <end position="173"/>
    </location>
</feature>
<reference evidence="8" key="1">
    <citation type="submission" date="2017-02" db="UniProtKB">
        <authorList>
            <consortium name="WormBaseParasite"/>
        </authorList>
    </citation>
    <scope>IDENTIFICATION</scope>
</reference>
<evidence type="ECO:0000256" key="4">
    <source>
        <dbReference type="SAM" id="MobiDB-lite"/>
    </source>
</evidence>
<evidence type="ECO:0000256" key="1">
    <source>
        <dbReference type="ARBA" id="ARBA00023016"/>
    </source>
</evidence>
<evidence type="ECO:0000313" key="6">
    <source>
        <dbReference type="EMBL" id="VDD90744.1"/>
    </source>
</evidence>
<evidence type="ECO:0000313" key="8">
    <source>
        <dbReference type="WBParaSite" id="EVEC_0000588401-mRNA-1"/>
    </source>
</evidence>
<evidence type="ECO:0000259" key="5">
    <source>
        <dbReference type="PROSITE" id="PS01031"/>
    </source>
</evidence>
<dbReference type="Pfam" id="PF00011">
    <property type="entry name" value="HSP20"/>
    <property type="match status" value="1"/>
</dbReference>
<keyword evidence="7" id="KW-1185">Reference proteome</keyword>
<dbReference type="OrthoDB" id="1431247at2759"/>
<dbReference type="EMBL" id="UXUI01008181">
    <property type="protein sequence ID" value="VDD90744.1"/>
    <property type="molecule type" value="Genomic_DNA"/>
</dbReference>
<dbReference type="Gene3D" id="2.60.40.790">
    <property type="match status" value="1"/>
</dbReference>
<organism evidence="8">
    <name type="scientific">Enterobius vermicularis</name>
    <name type="common">Human pinworm</name>
    <dbReference type="NCBI Taxonomy" id="51028"/>
    <lineage>
        <taxon>Eukaryota</taxon>
        <taxon>Metazoa</taxon>
        <taxon>Ecdysozoa</taxon>
        <taxon>Nematoda</taxon>
        <taxon>Chromadorea</taxon>
        <taxon>Rhabditida</taxon>
        <taxon>Spirurina</taxon>
        <taxon>Oxyuridomorpha</taxon>
        <taxon>Oxyuroidea</taxon>
        <taxon>Oxyuridae</taxon>
        <taxon>Enterobius</taxon>
    </lineage>
</organism>
<dbReference type="STRING" id="51028.A0A0N4V6J8"/>
<evidence type="ECO:0000256" key="2">
    <source>
        <dbReference type="PROSITE-ProRule" id="PRU00285"/>
    </source>
</evidence>
<dbReference type="PANTHER" id="PTHR45640:SF13">
    <property type="entry name" value="HEAT SHOCK PROTEIN 22-RELATED"/>
    <property type="match status" value="1"/>
</dbReference>
<sequence>MDLCPRDYGRMYYSSPFEHMMVRAFNEAMRNFDRSLHAVSPYWLNQPALHECNIGNAVGKVVNDSEKFLVEVDVTQFHPEELSVNLRDKEIVVEGHHEERGDESGKIERHFTRKYALPDDVNQESVTSHLSDKGVLSICAKKMATVKNTRTIPIQAAPPEKHQAVEQKKPAEQ</sequence>